<comment type="catalytic activity">
    <reaction evidence="3">
        <text>an acyl-CoA + acetate = a carboxylate + acetyl-CoA</text>
        <dbReference type="Rhea" id="RHEA:13381"/>
        <dbReference type="ChEBI" id="CHEBI:29067"/>
        <dbReference type="ChEBI" id="CHEBI:30089"/>
        <dbReference type="ChEBI" id="CHEBI:57288"/>
        <dbReference type="ChEBI" id="CHEBI:58342"/>
        <dbReference type="EC" id="2.8.3.8"/>
    </reaction>
</comment>
<evidence type="ECO:0000256" key="2">
    <source>
        <dbReference type="ARBA" id="ARBA00022679"/>
    </source>
</evidence>
<proteinExistence type="inferred from homology"/>
<dbReference type="RefSeq" id="WP_165616736.1">
    <property type="nucleotide sequence ID" value="NZ_FNEJ01000004.1"/>
</dbReference>
<evidence type="ECO:0000313" key="6">
    <source>
        <dbReference type="Proteomes" id="UP000199093"/>
    </source>
</evidence>
<dbReference type="PANTHER" id="PTHR43293:SF1">
    <property type="entry name" value="ACETATE COA-TRANSFERASE YDIF"/>
    <property type="match status" value="1"/>
</dbReference>
<dbReference type="SMART" id="SM00882">
    <property type="entry name" value="CoA_trans"/>
    <property type="match status" value="1"/>
</dbReference>
<keyword evidence="2 3" id="KW-0808">Transferase</keyword>
<dbReference type="PIRSF" id="PIRSF000858">
    <property type="entry name" value="SCOT-t"/>
    <property type="match status" value="1"/>
</dbReference>
<sequence length="512" mass="54592">MQVISSQQAAELVPDGATIAVSGGGYRVVPESLITAVADRFAARGTPRGLTVITVAMIERGRGGKGGASSGLNRLAREGLMKRVITSSFSRASSNELNMLIGANKTEAYNIPMGTLVQLLRATSAGRRGFATPVGIGTFVDPRQGGGKVNAATREEICRLTSLEGEEMIYYPRLPVDVALIKASAADARGNLYYDREAFDHGTIELALAAFQSGGKVIAEVNRLVETGEIHPRMGRIPGRLVHGVVVQPEDWEDEQDPVLTGAARADLPAPAGRNLPRDVIARIAVSRLPKGAMVNLGAGLPMYEVPEQARGMGRDDIYFTVEQGPFGGWPKVGGVSRNPEIILDQNEVFQFYEGGGPDVSILSFGEVDAQGNINVSRFSGMLPGCGGFVNIVHGVRTLMFCGTLTTGGLEESHGPDGLHITTEGRIRRFVEAVEQITFNAQRGIAEGKQASIITDRGIFDVRPGGLCLTQIVPGVDLRRDLLDRIPFRVEVAADLATLPAELLTPSWTSPA</sequence>
<organism evidence="5 6">
    <name type="scientific">Salipiger marinus</name>
    <dbReference type="NCBI Taxonomy" id="555512"/>
    <lineage>
        <taxon>Bacteria</taxon>
        <taxon>Pseudomonadati</taxon>
        <taxon>Pseudomonadota</taxon>
        <taxon>Alphaproteobacteria</taxon>
        <taxon>Rhodobacterales</taxon>
        <taxon>Roseobacteraceae</taxon>
        <taxon>Salipiger</taxon>
    </lineage>
</organism>
<name>A0A1G8K6I1_9RHOB</name>
<dbReference type="InterPro" id="IPR004165">
    <property type="entry name" value="CoA_trans_fam_I"/>
</dbReference>
<evidence type="ECO:0000256" key="3">
    <source>
        <dbReference type="PIRNR" id="PIRNR000858"/>
    </source>
</evidence>
<dbReference type="GO" id="GO:0008775">
    <property type="term" value="F:acetate CoA-transferase activity"/>
    <property type="evidence" value="ECO:0007669"/>
    <property type="project" value="UniProtKB-EC"/>
</dbReference>
<accession>A0A1G8K6I1</accession>
<keyword evidence="6" id="KW-1185">Reference proteome</keyword>
<dbReference type="PANTHER" id="PTHR43293">
    <property type="entry name" value="ACETATE COA-TRANSFERASE YDIF"/>
    <property type="match status" value="1"/>
</dbReference>
<reference evidence="5 6" key="1">
    <citation type="submission" date="2016-10" db="EMBL/GenBank/DDBJ databases">
        <authorList>
            <person name="de Groot N.N."/>
        </authorList>
    </citation>
    <scope>NUCLEOTIDE SEQUENCE [LARGE SCALE GENOMIC DNA]</scope>
    <source>
        <strain evidence="5 6">DSM 26424</strain>
    </source>
</reference>
<evidence type="ECO:0000313" key="5">
    <source>
        <dbReference type="EMBL" id="SDI38977.1"/>
    </source>
</evidence>
<dbReference type="SUPFAM" id="SSF100950">
    <property type="entry name" value="NagB/RpiA/CoA transferase-like"/>
    <property type="match status" value="2"/>
</dbReference>
<evidence type="ECO:0000256" key="1">
    <source>
        <dbReference type="ARBA" id="ARBA00007154"/>
    </source>
</evidence>
<dbReference type="EC" id="2.8.3.8" evidence="3"/>
<comment type="function">
    <text evidence="3">CoA transferase having broad substrate specificity for short-chain acyl-CoA thioesters with the activity decreasing when the length of the carboxylic acid chain exceeds four carbons.</text>
</comment>
<evidence type="ECO:0000256" key="4">
    <source>
        <dbReference type="PIRSR" id="PIRSR000858-1"/>
    </source>
</evidence>
<dbReference type="STRING" id="555512.SAMN04487993_100456"/>
<gene>
    <name evidence="5" type="ORF">SAMN04487993_100456</name>
</gene>
<feature type="active site" description="5-glutamyl coenzyme A thioester intermediate" evidence="4">
    <location>
        <position position="323"/>
    </location>
</feature>
<dbReference type="EMBL" id="FNEJ01000004">
    <property type="protein sequence ID" value="SDI38977.1"/>
    <property type="molecule type" value="Genomic_DNA"/>
</dbReference>
<dbReference type="InterPro" id="IPR014388">
    <property type="entry name" value="3-oxoacid_CoA-transferase"/>
</dbReference>
<comment type="similarity">
    <text evidence="1 3">Belongs to the 3-oxoacid CoA-transferase family.</text>
</comment>
<dbReference type="InterPro" id="IPR037171">
    <property type="entry name" value="NagB/RpiA_transferase-like"/>
</dbReference>
<dbReference type="GO" id="GO:0046952">
    <property type="term" value="P:ketone body catabolic process"/>
    <property type="evidence" value="ECO:0007669"/>
    <property type="project" value="InterPro"/>
</dbReference>
<protein>
    <recommendedName>
        <fullName evidence="3">Acetate CoA-transferase YdiF</fullName>
        <ecNumber evidence="3">2.8.3.8</ecNumber>
    </recommendedName>
</protein>
<dbReference type="Proteomes" id="UP000199093">
    <property type="component" value="Unassembled WGS sequence"/>
</dbReference>
<dbReference type="Gene3D" id="3.40.1080.10">
    <property type="entry name" value="Glutaconate Coenzyme A-transferase"/>
    <property type="match status" value="2"/>
</dbReference>
<dbReference type="Pfam" id="PF01144">
    <property type="entry name" value="CoA_trans"/>
    <property type="match status" value="1"/>
</dbReference>
<dbReference type="AlphaFoldDB" id="A0A1G8K6I1"/>